<dbReference type="GO" id="GO:0016757">
    <property type="term" value="F:glycosyltransferase activity"/>
    <property type="evidence" value="ECO:0007669"/>
    <property type="project" value="UniProtKB-UniRule"/>
</dbReference>
<organism evidence="10 11">
    <name type="scientific">Chlorella vulgaris</name>
    <name type="common">Green alga</name>
    <dbReference type="NCBI Taxonomy" id="3077"/>
    <lineage>
        <taxon>Eukaryota</taxon>
        <taxon>Viridiplantae</taxon>
        <taxon>Chlorophyta</taxon>
        <taxon>core chlorophytes</taxon>
        <taxon>Trebouxiophyceae</taxon>
        <taxon>Chlorellales</taxon>
        <taxon>Chlorellaceae</taxon>
        <taxon>Chlorella clade</taxon>
        <taxon>Chlorella</taxon>
    </lineage>
</organism>
<dbReference type="PANTHER" id="PTHR21461">
    <property type="entry name" value="GLYCOSYLTRANSFERASE FAMILY 92 PROTEIN"/>
    <property type="match status" value="1"/>
</dbReference>
<dbReference type="GO" id="GO:0016020">
    <property type="term" value="C:membrane"/>
    <property type="evidence" value="ECO:0007669"/>
    <property type="project" value="UniProtKB-SubCell"/>
</dbReference>
<dbReference type="InterPro" id="IPR008166">
    <property type="entry name" value="Glyco_transf_92"/>
</dbReference>
<dbReference type="Pfam" id="PF01697">
    <property type="entry name" value="Glyco_transf_92"/>
    <property type="match status" value="1"/>
</dbReference>
<keyword evidence="7 8" id="KW-0472">Membrane</keyword>
<comment type="subcellular location">
    <subcellularLocation>
        <location evidence="1">Membrane</location>
        <topology evidence="1">Single-pass membrane protein</topology>
    </subcellularLocation>
</comment>
<evidence type="ECO:0000256" key="9">
    <source>
        <dbReference type="SAM" id="MobiDB-lite"/>
    </source>
</evidence>
<dbReference type="EMBL" id="SIDB01000011">
    <property type="protein sequence ID" value="KAI3426320.1"/>
    <property type="molecule type" value="Genomic_DNA"/>
</dbReference>
<dbReference type="AlphaFoldDB" id="A0A9D4TIK6"/>
<keyword evidence="6 8" id="KW-1133">Transmembrane helix</keyword>
<evidence type="ECO:0000256" key="4">
    <source>
        <dbReference type="ARBA" id="ARBA00022679"/>
    </source>
</evidence>
<reference evidence="10" key="2">
    <citation type="submission" date="2020-11" db="EMBL/GenBank/DDBJ databases">
        <authorList>
            <person name="Cecchin M."/>
            <person name="Marcolungo L."/>
            <person name="Rossato M."/>
            <person name="Girolomoni L."/>
            <person name="Cosentino E."/>
            <person name="Cuine S."/>
            <person name="Li-Beisson Y."/>
            <person name="Delledonne M."/>
            <person name="Ballottari M."/>
        </authorList>
    </citation>
    <scope>NUCLEOTIDE SEQUENCE</scope>
    <source>
        <strain evidence="10">211/11P</strain>
        <tissue evidence="10">Whole cell</tissue>
    </source>
</reference>
<evidence type="ECO:0000256" key="2">
    <source>
        <dbReference type="ARBA" id="ARBA00007647"/>
    </source>
</evidence>
<proteinExistence type="inferred from homology"/>
<comment type="similarity">
    <text evidence="2 8">Belongs to the glycosyltransferase 92 family.</text>
</comment>
<evidence type="ECO:0000256" key="3">
    <source>
        <dbReference type="ARBA" id="ARBA00022676"/>
    </source>
</evidence>
<evidence type="ECO:0000256" key="7">
    <source>
        <dbReference type="ARBA" id="ARBA00023136"/>
    </source>
</evidence>
<evidence type="ECO:0000313" key="10">
    <source>
        <dbReference type="EMBL" id="KAI3426320.1"/>
    </source>
</evidence>
<evidence type="ECO:0000256" key="5">
    <source>
        <dbReference type="ARBA" id="ARBA00022692"/>
    </source>
</evidence>
<evidence type="ECO:0000256" key="1">
    <source>
        <dbReference type="ARBA" id="ARBA00004167"/>
    </source>
</evidence>
<feature type="compositionally biased region" description="Gly residues" evidence="9">
    <location>
        <begin position="301"/>
        <end position="314"/>
    </location>
</feature>
<dbReference type="Proteomes" id="UP001055712">
    <property type="component" value="Unassembled WGS sequence"/>
</dbReference>
<comment type="caution">
    <text evidence="10">The sequence shown here is derived from an EMBL/GenBank/DDBJ whole genome shotgun (WGS) entry which is preliminary data.</text>
</comment>
<keyword evidence="3 8" id="KW-0328">Glycosyltransferase</keyword>
<name>A0A9D4TIK6_CHLVU</name>
<protein>
    <recommendedName>
        <fullName evidence="8">Glycosyltransferase family 92 protein</fullName>
        <ecNumber evidence="8">2.4.1.-</ecNumber>
    </recommendedName>
</protein>
<keyword evidence="11" id="KW-1185">Reference proteome</keyword>
<dbReference type="OrthoDB" id="2526284at2759"/>
<evidence type="ECO:0000313" key="11">
    <source>
        <dbReference type="Proteomes" id="UP001055712"/>
    </source>
</evidence>
<feature type="region of interest" description="Disordered" evidence="9">
    <location>
        <begin position="264"/>
        <end position="314"/>
    </location>
</feature>
<accession>A0A9D4TIK6</accession>
<keyword evidence="5 8" id="KW-0812">Transmembrane</keyword>
<gene>
    <name evidence="10" type="ORF">D9Q98_008693</name>
</gene>
<feature type="compositionally biased region" description="Low complexity" evidence="9">
    <location>
        <begin position="276"/>
        <end position="300"/>
    </location>
</feature>
<dbReference type="PANTHER" id="PTHR21461:SF69">
    <property type="entry name" value="GLYCOSYLTRANSFERASE FAMILY 92 PROTEIN"/>
    <property type="match status" value="1"/>
</dbReference>
<evidence type="ECO:0000256" key="6">
    <source>
        <dbReference type="ARBA" id="ARBA00022989"/>
    </source>
</evidence>
<reference evidence="10" key="1">
    <citation type="journal article" date="2019" name="Plant J.">
        <title>Chlorella vulgaris genome assembly and annotation reveals the molecular basis for metabolic acclimation to high light conditions.</title>
        <authorList>
            <person name="Cecchin M."/>
            <person name="Marcolungo L."/>
            <person name="Rossato M."/>
            <person name="Girolomoni L."/>
            <person name="Cosentino E."/>
            <person name="Cuine S."/>
            <person name="Li-Beisson Y."/>
            <person name="Delledonne M."/>
            <person name="Ballottari M."/>
        </authorList>
    </citation>
    <scope>NUCLEOTIDE SEQUENCE</scope>
    <source>
        <strain evidence="10">211/11P</strain>
    </source>
</reference>
<sequence>MAAIGPEPRQPRAGREHQSTIAMMLCVAVLLAVYGMLVLPQCSGQTCSPMRTSHRSQPQRLSTAGSSAGEMELAGNVAPAAQQAWIRRRQLEEQLAAQHVLATTTAQLSEETSLPAAAVGASTAAAASAASSSSNRLQPAARLPVGRDDAYVAMCTTMRDEHCDVREWVLHHASLGVGKFYLFDTQSPEPMQPILEDLIASGLVHYTYVTNTSSDFRLKPPSSGRSYNWQVPIFRLCLERFKRRHRWMGFIDVDEFVVPTNPAPSDPLGHGGGSNGSSIGAASRGVNESSDSSDGISGSSDGSGGSSEGSDGNGDGGFWAPLPALLRPFEDQGGVVLHWQLFGFNNLVERPRHGVLASYISCWPIKHGIHRHVKSFVQPARVVKPETPHSFIYRLGYHAVDTQRRIVRGPLMKRGVISYKGATLHHYISKSLADFEVKAARRGGAGSVKTMAHFWKWARQSTDTCTRAVPLGQALAVRYDLQHNVPQWCLRPVSRSDPDLADERR</sequence>
<keyword evidence="4 8" id="KW-0808">Transferase</keyword>
<feature type="transmembrane region" description="Helical" evidence="8">
    <location>
        <begin position="21"/>
        <end position="39"/>
    </location>
</feature>
<dbReference type="EC" id="2.4.1.-" evidence="8"/>
<evidence type="ECO:0000256" key="8">
    <source>
        <dbReference type="RuleBase" id="RU366017"/>
    </source>
</evidence>
<dbReference type="GO" id="GO:0005737">
    <property type="term" value="C:cytoplasm"/>
    <property type="evidence" value="ECO:0007669"/>
    <property type="project" value="TreeGrafter"/>
</dbReference>